<evidence type="ECO:0000313" key="2">
    <source>
        <dbReference type="EMBL" id="CAI3602716.1"/>
    </source>
</evidence>
<gene>
    <name evidence="2" type="ORF">CNEO2_320015</name>
</gene>
<dbReference type="RefSeq" id="WP_006270445.1">
    <property type="nucleotide sequence ID" value="NZ_CAMRXC010000250.1"/>
</dbReference>
<comment type="caution">
    <text evidence="2">The sequence shown here is derived from an EMBL/GenBank/DDBJ whole genome shotgun (WGS) entry which is preliminary data.</text>
</comment>
<dbReference type="EMBL" id="CAMTCP010000229">
    <property type="protein sequence ID" value="CAI3602716.1"/>
    <property type="molecule type" value="Genomic_DNA"/>
</dbReference>
<evidence type="ECO:0000313" key="3">
    <source>
        <dbReference type="Proteomes" id="UP001189143"/>
    </source>
</evidence>
<dbReference type="Proteomes" id="UP001189143">
    <property type="component" value="Unassembled WGS sequence"/>
</dbReference>
<name>A0AAD1YFI5_9CLOT</name>
<reference evidence="2" key="1">
    <citation type="submission" date="2022-10" db="EMBL/GenBank/DDBJ databases">
        <authorList>
            <person name="Aires J."/>
            <person name="Mesa V."/>
        </authorList>
    </citation>
    <scope>NUCLEOTIDE SEQUENCE</scope>
    <source>
        <strain evidence="2">Clostridium neonatale JD116</strain>
    </source>
</reference>
<dbReference type="GeneID" id="93847242"/>
<proteinExistence type="predicted"/>
<organism evidence="2 3">
    <name type="scientific">Clostridium neonatale</name>
    <dbReference type="NCBI Taxonomy" id="137838"/>
    <lineage>
        <taxon>Bacteria</taxon>
        <taxon>Bacillati</taxon>
        <taxon>Bacillota</taxon>
        <taxon>Clostridia</taxon>
        <taxon>Eubacteriales</taxon>
        <taxon>Clostridiaceae</taxon>
        <taxon>Clostridium</taxon>
    </lineage>
</organism>
<sequence>MGTSSSFKGKVGNALLPNDFNTSDELTDENDSNAANQINDENKNIQEKENNINWTSAKTSMSKYISSAGKVGSPRSIVRNYIKASGGTNRIISNSSKSINATLKIGNILGSFTKQGISKTLADIGLSLNNYSLPEAMSKLVNYVEDSAVSKSDVAIRTATANTLEKLMELNIDNDRVDQATSIVLMQYFVADLIWQQMLVDFGYSFEKYGNDQNVLIRVEEDMKEYIKASVEESFKRNKDKTFSKDLCDDVVKSCLKIMEG</sequence>
<protein>
    <submittedName>
        <fullName evidence="2">Uncharacterized protein</fullName>
    </submittedName>
</protein>
<feature type="region of interest" description="Disordered" evidence="1">
    <location>
        <begin position="18"/>
        <end position="48"/>
    </location>
</feature>
<dbReference type="AlphaFoldDB" id="A0AAD1YFI5"/>
<accession>A0AAD1YFI5</accession>
<evidence type="ECO:0000256" key="1">
    <source>
        <dbReference type="SAM" id="MobiDB-lite"/>
    </source>
</evidence>